<protein>
    <submittedName>
        <fullName evidence="1">Uncharacterized protein</fullName>
    </submittedName>
</protein>
<sequence length="64" mass="6675">MTSPTTPPTDATIQRAGCAMGGNTVTLTLTCTTVPAARDLFRRLNAAVERGELTTLLRAGEVSP</sequence>
<dbReference type="Proteomes" id="UP001165652">
    <property type="component" value="Unassembled WGS sequence"/>
</dbReference>
<dbReference type="EMBL" id="JAQQLI010000035">
    <property type="protein sequence ID" value="MDC7788001.1"/>
    <property type="molecule type" value="Genomic_DNA"/>
</dbReference>
<dbReference type="RefSeq" id="WP_272778837.1">
    <property type="nucleotide sequence ID" value="NZ_JAQQLI010000035.1"/>
</dbReference>
<keyword evidence="2" id="KW-1185">Reference proteome</keyword>
<gene>
    <name evidence="1" type="ORF">PQJ73_20115</name>
</gene>
<organism evidence="1 2">
    <name type="scientific">Rhodoplanes tepidamans</name>
    <name type="common">Rhodoplanes cryptolactis</name>
    <dbReference type="NCBI Taxonomy" id="200616"/>
    <lineage>
        <taxon>Bacteria</taxon>
        <taxon>Pseudomonadati</taxon>
        <taxon>Pseudomonadota</taxon>
        <taxon>Alphaproteobacteria</taxon>
        <taxon>Hyphomicrobiales</taxon>
        <taxon>Nitrobacteraceae</taxon>
        <taxon>Rhodoplanes</taxon>
    </lineage>
</organism>
<evidence type="ECO:0000313" key="1">
    <source>
        <dbReference type="EMBL" id="MDC7788001.1"/>
    </source>
</evidence>
<reference evidence="1" key="2">
    <citation type="submission" date="2023-02" db="EMBL/GenBank/DDBJ databases">
        <authorList>
            <person name="Rayyan A."/>
            <person name="Meyer T."/>
            <person name="Kyndt J.A."/>
        </authorList>
    </citation>
    <scope>NUCLEOTIDE SEQUENCE</scope>
    <source>
        <strain evidence="1">DSM 9987</strain>
    </source>
</reference>
<evidence type="ECO:0000313" key="2">
    <source>
        <dbReference type="Proteomes" id="UP001165652"/>
    </source>
</evidence>
<comment type="caution">
    <text evidence="1">The sequence shown here is derived from an EMBL/GenBank/DDBJ whole genome shotgun (WGS) entry which is preliminary data.</text>
</comment>
<proteinExistence type="predicted"/>
<reference evidence="1" key="1">
    <citation type="journal article" date="2023" name="Microbiol Resour">
        <title>Genome Sequences of Rhodoplanes serenus and Two Thermotolerant Strains, Rhodoplanes tepidamans and 'Rhodoplanes cryptolactis,' Further Refine the Genus.</title>
        <authorList>
            <person name="Rayyan A.A."/>
            <person name="Kyndt J.A."/>
        </authorList>
    </citation>
    <scope>NUCLEOTIDE SEQUENCE</scope>
    <source>
        <strain evidence="1">DSM 9987</strain>
    </source>
</reference>
<name>A0ABT5JFA5_RHOTP</name>
<accession>A0ABT5JFA5</accession>